<sequence length="52" mass="6191">MELLFRLIEFPFNLFSQRVGSGEQGYFNEIQVMFPFNLFSQRVGRFLQILVS</sequence>
<name>B4W0B0_9CYAN</name>
<dbReference type="AlphaFoldDB" id="B4W0B0"/>
<dbReference type="Proteomes" id="UP000003835">
    <property type="component" value="Unassembled WGS sequence"/>
</dbReference>
<gene>
    <name evidence="1" type="ORF">MC7420_992</name>
</gene>
<proteinExistence type="predicted"/>
<keyword evidence="2" id="KW-1185">Reference proteome</keyword>
<protein>
    <submittedName>
        <fullName evidence="1">Uncharacterized protein</fullName>
    </submittedName>
</protein>
<dbReference type="EMBL" id="DS989865">
    <property type="protein sequence ID" value="EDX72323.1"/>
    <property type="molecule type" value="Genomic_DNA"/>
</dbReference>
<evidence type="ECO:0000313" key="2">
    <source>
        <dbReference type="Proteomes" id="UP000003835"/>
    </source>
</evidence>
<organism evidence="1 2">
    <name type="scientific">Coleofasciculus chthonoplastes PCC 7420</name>
    <dbReference type="NCBI Taxonomy" id="118168"/>
    <lineage>
        <taxon>Bacteria</taxon>
        <taxon>Bacillati</taxon>
        <taxon>Cyanobacteriota</taxon>
        <taxon>Cyanophyceae</taxon>
        <taxon>Coleofasciculales</taxon>
        <taxon>Coleofasciculaceae</taxon>
        <taxon>Coleofasciculus</taxon>
    </lineage>
</organism>
<dbReference type="HOGENOM" id="CLU_3078708_0_0_3"/>
<accession>B4W0B0</accession>
<reference evidence="1 2" key="1">
    <citation type="submission" date="2008-07" db="EMBL/GenBank/DDBJ databases">
        <authorList>
            <person name="Tandeau de Marsac N."/>
            <person name="Ferriera S."/>
            <person name="Johnson J."/>
            <person name="Kravitz S."/>
            <person name="Beeson K."/>
            <person name="Sutton G."/>
            <person name="Rogers Y.-H."/>
            <person name="Friedman R."/>
            <person name="Frazier M."/>
            <person name="Venter J.C."/>
        </authorList>
    </citation>
    <scope>NUCLEOTIDE SEQUENCE [LARGE SCALE GENOMIC DNA]</scope>
    <source>
        <strain evidence="1 2">PCC 7420</strain>
    </source>
</reference>
<evidence type="ECO:0000313" key="1">
    <source>
        <dbReference type="EMBL" id="EDX72323.1"/>
    </source>
</evidence>